<evidence type="ECO:0000256" key="5">
    <source>
        <dbReference type="ARBA" id="ARBA00023125"/>
    </source>
</evidence>
<dbReference type="Pfam" id="PF12833">
    <property type="entry name" value="HTH_18"/>
    <property type="match status" value="1"/>
</dbReference>
<dbReference type="GO" id="GO:0000155">
    <property type="term" value="F:phosphorelay sensor kinase activity"/>
    <property type="evidence" value="ECO:0007669"/>
    <property type="project" value="InterPro"/>
</dbReference>
<feature type="domain" description="Response regulatory" evidence="11">
    <location>
        <begin position="680"/>
        <end position="794"/>
    </location>
</feature>
<dbReference type="SUPFAM" id="SSF46689">
    <property type="entry name" value="Homeodomain-like"/>
    <property type="match status" value="1"/>
</dbReference>
<dbReference type="CDD" id="cd00075">
    <property type="entry name" value="HATPase"/>
    <property type="match status" value="1"/>
</dbReference>
<dbReference type="Pfam" id="PF02518">
    <property type="entry name" value="HATPase_c"/>
    <property type="match status" value="1"/>
</dbReference>
<proteinExistence type="predicted"/>
<dbReference type="Pfam" id="PF13407">
    <property type="entry name" value="Peripla_BP_4"/>
    <property type="match status" value="1"/>
</dbReference>
<evidence type="ECO:0000256" key="7">
    <source>
        <dbReference type="PROSITE-ProRule" id="PRU00169"/>
    </source>
</evidence>
<evidence type="ECO:0000256" key="3">
    <source>
        <dbReference type="ARBA" id="ARBA00022553"/>
    </source>
</evidence>
<evidence type="ECO:0000313" key="12">
    <source>
        <dbReference type="EMBL" id="SHH72845.1"/>
    </source>
</evidence>
<dbReference type="SMART" id="SM00342">
    <property type="entry name" value="HTH_ARAC"/>
    <property type="match status" value="1"/>
</dbReference>
<evidence type="ECO:0000256" key="6">
    <source>
        <dbReference type="ARBA" id="ARBA00023163"/>
    </source>
</evidence>
<dbReference type="Gene3D" id="1.10.10.60">
    <property type="entry name" value="Homeodomain-like"/>
    <property type="match status" value="2"/>
</dbReference>
<keyword evidence="6" id="KW-0804">Transcription</keyword>
<evidence type="ECO:0000259" key="9">
    <source>
        <dbReference type="PROSITE" id="PS01124"/>
    </source>
</evidence>
<evidence type="ECO:0000259" key="10">
    <source>
        <dbReference type="PROSITE" id="PS50109"/>
    </source>
</evidence>
<dbReference type="InterPro" id="IPR009057">
    <property type="entry name" value="Homeodomain-like_sf"/>
</dbReference>
<keyword evidence="4" id="KW-0805">Transcription regulation</keyword>
<comment type="catalytic activity">
    <reaction evidence="1">
        <text>ATP + protein L-histidine = ADP + protein N-phospho-L-histidine.</text>
        <dbReference type="EC" id="2.7.13.3"/>
    </reaction>
</comment>
<dbReference type="InterPro" id="IPR036097">
    <property type="entry name" value="HisK_dim/P_sf"/>
</dbReference>
<dbReference type="AlphaFoldDB" id="A0A1M5VCB1"/>
<protein>
    <recommendedName>
        <fullName evidence="2">histidine kinase</fullName>
        <ecNumber evidence="2">2.7.13.3</ecNumber>
    </recommendedName>
</protein>
<dbReference type="SUPFAM" id="SSF53822">
    <property type="entry name" value="Periplasmic binding protein-like I"/>
    <property type="match status" value="1"/>
</dbReference>
<gene>
    <name evidence="12" type="ORF">SAMN05444281_1689</name>
</gene>
<dbReference type="SMART" id="SM00387">
    <property type="entry name" value="HATPase_c"/>
    <property type="match status" value="1"/>
</dbReference>
<feature type="modified residue" description="4-aspartylphosphate" evidence="7">
    <location>
        <position position="727"/>
    </location>
</feature>
<dbReference type="InterPro" id="IPR028082">
    <property type="entry name" value="Peripla_BP_I"/>
</dbReference>
<dbReference type="Gene3D" id="3.40.50.2300">
    <property type="match status" value="3"/>
</dbReference>
<keyword evidence="8" id="KW-0812">Transmembrane</keyword>
<dbReference type="SUPFAM" id="SSF55874">
    <property type="entry name" value="ATPase domain of HSP90 chaperone/DNA topoisomerase II/histidine kinase"/>
    <property type="match status" value="1"/>
</dbReference>
<evidence type="ECO:0000313" key="13">
    <source>
        <dbReference type="Proteomes" id="UP000184109"/>
    </source>
</evidence>
<evidence type="ECO:0000256" key="4">
    <source>
        <dbReference type="ARBA" id="ARBA00023015"/>
    </source>
</evidence>
<dbReference type="PANTHER" id="PTHR43547">
    <property type="entry name" value="TWO-COMPONENT HISTIDINE KINASE"/>
    <property type="match status" value="1"/>
</dbReference>
<dbReference type="SUPFAM" id="SSF52172">
    <property type="entry name" value="CheY-like"/>
    <property type="match status" value="1"/>
</dbReference>
<evidence type="ECO:0000256" key="1">
    <source>
        <dbReference type="ARBA" id="ARBA00000085"/>
    </source>
</evidence>
<keyword evidence="5" id="KW-0238">DNA-binding</keyword>
<dbReference type="PROSITE" id="PS50109">
    <property type="entry name" value="HIS_KIN"/>
    <property type="match status" value="1"/>
</dbReference>
<dbReference type="SMART" id="SM00388">
    <property type="entry name" value="HisKA"/>
    <property type="match status" value="1"/>
</dbReference>
<dbReference type="InterPro" id="IPR003661">
    <property type="entry name" value="HisK_dim/P_dom"/>
</dbReference>
<dbReference type="CDD" id="cd00082">
    <property type="entry name" value="HisKA"/>
    <property type="match status" value="1"/>
</dbReference>
<dbReference type="EC" id="2.7.13.3" evidence="2"/>
<dbReference type="InterPro" id="IPR004358">
    <property type="entry name" value="Sig_transdc_His_kin-like_C"/>
</dbReference>
<dbReference type="PROSITE" id="PS50110">
    <property type="entry name" value="RESPONSE_REGULATORY"/>
    <property type="match status" value="1"/>
</dbReference>
<keyword evidence="3 7" id="KW-0597">Phosphoprotein</keyword>
<dbReference type="Proteomes" id="UP000184109">
    <property type="component" value="Unassembled WGS sequence"/>
</dbReference>
<name>A0A1M5VCB1_9FLAO</name>
<feature type="domain" description="Histidine kinase" evidence="10">
    <location>
        <begin position="420"/>
        <end position="635"/>
    </location>
</feature>
<dbReference type="PROSITE" id="PS00041">
    <property type="entry name" value="HTH_ARAC_FAMILY_1"/>
    <property type="match status" value="1"/>
</dbReference>
<evidence type="ECO:0000259" key="11">
    <source>
        <dbReference type="PROSITE" id="PS50110"/>
    </source>
</evidence>
<dbReference type="Pfam" id="PF00072">
    <property type="entry name" value="Response_reg"/>
    <property type="match status" value="1"/>
</dbReference>
<keyword evidence="8" id="KW-1133">Transmembrane helix</keyword>
<dbReference type="SMART" id="SM00448">
    <property type="entry name" value="REC"/>
    <property type="match status" value="1"/>
</dbReference>
<dbReference type="PRINTS" id="PR00344">
    <property type="entry name" value="BCTRLSENSOR"/>
</dbReference>
<dbReference type="GO" id="GO:0043565">
    <property type="term" value="F:sequence-specific DNA binding"/>
    <property type="evidence" value="ECO:0007669"/>
    <property type="project" value="InterPro"/>
</dbReference>
<feature type="domain" description="HTH araC/xylS-type" evidence="9">
    <location>
        <begin position="826"/>
        <end position="925"/>
    </location>
</feature>
<dbReference type="InterPro" id="IPR018062">
    <property type="entry name" value="HTH_AraC-typ_CS"/>
</dbReference>
<evidence type="ECO:0000256" key="2">
    <source>
        <dbReference type="ARBA" id="ARBA00012438"/>
    </source>
</evidence>
<organism evidence="12 13">
    <name type="scientific">Wenyingzhuangia marina</name>
    <dbReference type="NCBI Taxonomy" id="1195760"/>
    <lineage>
        <taxon>Bacteria</taxon>
        <taxon>Pseudomonadati</taxon>
        <taxon>Bacteroidota</taxon>
        <taxon>Flavobacteriia</taxon>
        <taxon>Flavobacteriales</taxon>
        <taxon>Flavobacteriaceae</taxon>
        <taxon>Wenyingzhuangia</taxon>
    </lineage>
</organism>
<dbReference type="Gene3D" id="1.10.287.130">
    <property type="match status" value="1"/>
</dbReference>
<dbReference type="InterPro" id="IPR003594">
    <property type="entry name" value="HATPase_dom"/>
</dbReference>
<dbReference type="CDD" id="cd06308">
    <property type="entry name" value="PBP1_sensor_kinase-like"/>
    <property type="match status" value="1"/>
</dbReference>
<accession>A0A1M5VCB1</accession>
<dbReference type="InterPro" id="IPR011006">
    <property type="entry name" value="CheY-like_superfamily"/>
</dbReference>
<dbReference type="Gene3D" id="3.30.565.10">
    <property type="entry name" value="Histidine kinase-like ATPase, C-terminal domain"/>
    <property type="match status" value="1"/>
</dbReference>
<reference evidence="13" key="1">
    <citation type="submission" date="2016-11" db="EMBL/GenBank/DDBJ databases">
        <authorList>
            <person name="Varghese N."/>
            <person name="Submissions S."/>
        </authorList>
    </citation>
    <scope>NUCLEOTIDE SEQUENCE [LARGE SCALE GENOMIC DNA]</scope>
    <source>
        <strain evidence="13">DSM 100572</strain>
    </source>
</reference>
<dbReference type="InterPro" id="IPR018060">
    <property type="entry name" value="HTH_AraC"/>
</dbReference>
<dbReference type="PROSITE" id="PS01124">
    <property type="entry name" value="HTH_ARAC_FAMILY_2"/>
    <property type="match status" value="1"/>
</dbReference>
<keyword evidence="13" id="KW-1185">Reference proteome</keyword>
<keyword evidence="8" id="KW-0472">Membrane</keyword>
<dbReference type="InterPro" id="IPR001789">
    <property type="entry name" value="Sig_transdc_resp-reg_receiver"/>
</dbReference>
<dbReference type="InterPro" id="IPR025997">
    <property type="entry name" value="SBP_2_dom"/>
</dbReference>
<dbReference type="EMBL" id="FQXQ01000003">
    <property type="protein sequence ID" value="SHH72845.1"/>
    <property type="molecule type" value="Genomic_DNA"/>
</dbReference>
<dbReference type="InterPro" id="IPR036890">
    <property type="entry name" value="HATPase_C_sf"/>
</dbReference>
<dbReference type="Pfam" id="PF00512">
    <property type="entry name" value="HisKA"/>
    <property type="match status" value="1"/>
</dbReference>
<evidence type="ECO:0000256" key="8">
    <source>
        <dbReference type="SAM" id="Phobius"/>
    </source>
</evidence>
<feature type="transmembrane region" description="Helical" evidence="8">
    <location>
        <begin position="354"/>
        <end position="377"/>
    </location>
</feature>
<dbReference type="STRING" id="1195760.SAMN05444281_1689"/>
<dbReference type="GO" id="GO:0003700">
    <property type="term" value="F:DNA-binding transcription factor activity"/>
    <property type="evidence" value="ECO:0007669"/>
    <property type="project" value="InterPro"/>
</dbReference>
<dbReference type="PANTHER" id="PTHR43547:SF2">
    <property type="entry name" value="HYBRID SIGNAL TRANSDUCTION HISTIDINE KINASE C"/>
    <property type="match status" value="1"/>
</dbReference>
<sequence>MFGRFILKSYNINSMTSKIFKIIIVTSSILFWACNQTINNEDSSIKIGFSQGLGGHPWRTAMNYSMEIQASLHSEVELTILKADDVVENQIKNIQTFIDKKVDVIIVSPIDPDALVPVIEKAYSYGIPIILLDRKINSNKYTTYIGADNIEVGRQAAQYIASSTNKEINVLEIKGDDNSSPTRERSKGFHEVLDKLPNVHIIKSFKGLPVDDFKRTLDSLKENKVDYLFAFNDDLAGKAWEIARKSGVENQLKFIGVDGLNSSVGGIQMILDGKFSATILYPTGAVEAIETAIKIHHKETVAKRQVLGTTIIDRFNVDIMRNQFDKIDEQQAIIENQVSAIKKQKQLYYSQNNLLKLSVFVLIVILSLTIYSIYLIFTVRKRNRQLTLNNEKITIQRNQIEKIANEVKESNDAKFNFFTGLSHEFKTPITLILSSIESLRENSKNKGSKPSYEIELINKNSNRLLRLINNLLDFRKIEDKMFNMRASKTNVYDFSNGLYRDFESEAKKRNIKFELTTNNQDLELFFDRNLMDKVYFNLLSNAFKFTPDNGKIDIIIHDNKKGNNVTITFKDNGIGIPEDEMSNVFEAFFKGSNNRKNSSGIGLHLSKQFIELHLGKIEVSSFQGTEFTITLFKGNTHFNEDQIITEPEVIDANLLNMTSEIIPDEDDYADEIVSTGDKASILIIEDNKDLSFFLKNKLQNEFQIMLSDGTDATEQAFEHIPDIIICDVNLPLKNGFEICEILKNDLRTSHIPTIILTALGNQESYMQGLKSGADLFLTKPFNYSILTQSIKSLLYNREKLRYYYTNNINKLTSNKSFGNIEQEFVSKLNSYINKNIDNSDFSVENLAESLHISRVQLYRKVKAIFGINVSDYINNFKLDIAKEMLDKSTLTISEIAYKNGFSSPNYFSTVFKNKFGMSPNSYRKSNSNKDNE</sequence>
<dbReference type="InterPro" id="IPR005467">
    <property type="entry name" value="His_kinase_dom"/>
</dbReference>
<dbReference type="SUPFAM" id="SSF47384">
    <property type="entry name" value="Homodimeric domain of signal transducing histidine kinase"/>
    <property type="match status" value="1"/>
</dbReference>